<evidence type="ECO:0000256" key="1">
    <source>
        <dbReference type="SAM" id="MobiDB-lite"/>
    </source>
</evidence>
<comment type="caution">
    <text evidence="2">The sequence shown here is derived from an EMBL/GenBank/DDBJ whole genome shotgun (WGS) entry which is preliminary data.</text>
</comment>
<gene>
    <name evidence="2" type="ORF">OC842_001279</name>
</gene>
<dbReference type="Proteomes" id="UP001176521">
    <property type="component" value="Unassembled WGS sequence"/>
</dbReference>
<dbReference type="AlphaFoldDB" id="A0AAN6GFZ3"/>
<feature type="region of interest" description="Disordered" evidence="1">
    <location>
        <begin position="190"/>
        <end position="233"/>
    </location>
</feature>
<name>A0AAN6GFZ3_9BASI</name>
<evidence type="ECO:0000313" key="3">
    <source>
        <dbReference type="Proteomes" id="UP001176521"/>
    </source>
</evidence>
<keyword evidence="3" id="KW-1185">Reference proteome</keyword>
<protein>
    <submittedName>
        <fullName evidence="2">Uncharacterized protein</fullName>
    </submittedName>
</protein>
<evidence type="ECO:0000313" key="2">
    <source>
        <dbReference type="EMBL" id="KAK0538499.1"/>
    </source>
</evidence>
<organism evidence="2 3">
    <name type="scientific">Tilletia horrida</name>
    <dbReference type="NCBI Taxonomy" id="155126"/>
    <lineage>
        <taxon>Eukaryota</taxon>
        <taxon>Fungi</taxon>
        <taxon>Dikarya</taxon>
        <taxon>Basidiomycota</taxon>
        <taxon>Ustilaginomycotina</taxon>
        <taxon>Exobasidiomycetes</taxon>
        <taxon>Tilletiales</taxon>
        <taxon>Tilletiaceae</taxon>
        <taxon>Tilletia</taxon>
    </lineage>
</organism>
<proteinExistence type="predicted"/>
<dbReference type="EMBL" id="JAPDMQ010000044">
    <property type="protein sequence ID" value="KAK0538499.1"/>
    <property type="molecule type" value="Genomic_DNA"/>
</dbReference>
<accession>A0AAN6GFZ3</accession>
<reference evidence="2" key="1">
    <citation type="journal article" date="2023" name="PhytoFront">
        <title>Draft Genome Resources of Seven Strains of Tilletia horrida, Causal Agent of Kernel Smut of Rice.</title>
        <authorList>
            <person name="Khanal S."/>
            <person name="Antony Babu S."/>
            <person name="Zhou X.G."/>
        </authorList>
    </citation>
    <scope>NUCLEOTIDE SEQUENCE</scope>
    <source>
        <strain evidence="2">TX3</strain>
    </source>
</reference>
<sequence>MPIENLYDCTLSGLIQIDQISKPKDKNYTAIDAQFPLDMSKDHIIYPVGTAFKITQLQPPFVADFIAGFVPLPEPKLTYYTLKKFMDPEQVPNGWIPPSPTITGIVKAENTDDPTAIRGTLQAYDRGAGKMRSAPVILTRDPDGKNKGSTVPTKGATIYFSGKISFQQETSRMFVISLDHYTWVSQAELTPAIPPPPASPTDPSTSKKRPRLGTKQTTAQHSAEAGPSGTSSH</sequence>